<feature type="transmembrane region" description="Helical" evidence="1">
    <location>
        <begin position="112"/>
        <end position="135"/>
    </location>
</feature>
<dbReference type="EMBL" id="BMIB01000005">
    <property type="protein sequence ID" value="GGH79178.1"/>
    <property type="molecule type" value="Genomic_DNA"/>
</dbReference>
<proteinExistence type="predicted"/>
<evidence type="ECO:0000313" key="2">
    <source>
        <dbReference type="EMBL" id="GGH79178.1"/>
    </source>
</evidence>
<evidence type="ECO:0000313" key="3">
    <source>
        <dbReference type="Proteomes" id="UP000627292"/>
    </source>
</evidence>
<keyword evidence="1" id="KW-1133">Transmembrane helix</keyword>
<comment type="caution">
    <text evidence="2">The sequence shown here is derived from an EMBL/GenBank/DDBJ whole genome shotgun (WGS) entry which is preliminary data.</text>
</comment>
<reference evidence="2" key="2">
    <citation type="submission" date="2020-09" db="EMBL/GenBank/DDBJ databases">
        <authorList>
            <person name="Sun Q."/>
            <person name="Zhou Y."/>
        </authorList>
    </citation>
    <scope>NUCLEOTIDE SEQUENCE</scope>
    <source>
        <strain evidence="2">CGMCC 1.15290</strain>
    </source>
</reference>
<organism evidence="2 3">
    <name type="scientific">Filimonas zeae</name>
    <dbReference type="NCBI Taxonomy" id="1737353"/>
    <lineage>
        <taxon>Bacteria</taxon>
        <taxon>Pseudomonadati</taxon>
        <taxon>Bacteroidota</taxon>
        <taxon>Chitinophagia</taxon>
        <taxon>Chitinophagales</taxon>
        <taxon>Chitinophagaceae</taxon>
        <taxon>Filimonas</taxon>
    </lineage>
</organism>
<evidence type="ECO:0008006" key="4">
    <source>
        <dbReference type="Google" id="ProtNLM"/>
    </source>
</evidence>
<sequence length="399" mass="45275">MDSKKPAEKPVQQDEPDSVTRFLWWLATVDPTVLKECGPEKERYRIIGVSVLVTWLFATLAWGYFFSTITNDDMVIYPLALFFGFAILAIDRNLIAAMGKSTQRNGNGFLPVVFRLALAVTIGLFLSQPIILMLFKKDINTQIELNKEKKLQTYRQKLIDLNAPLVARYQTEVTTLQKQLKEADDQVKYYKDSYIKETDGTGGSGKIGEASVARVKRSAYQKSEETLGQLQLELKPKLQTAQDSLQSIASENKRKETLYAATLTDGFLTQVEALNDLLEEHTPLRTRYRLVILIITLIEVMPVLSKLLLPKGEYEERIGQLTQLGMHKATLAAEKERALQEHYATSSLEADKASVDQFFATSRQQKERMGKEVIEQSGSGSFNQLWQQFRSKVFSKKEV</sequence>
<feature type="transmembrane region" description="Helical" evidence="1">
    <location>
        <begin position="44"/>
        <end position="62"/>
    </location>
</feature>
<reference evidence="2" key="1">
    <citation type="journal article" date="2014" name="Int. J. Syst. Evol. Microbiol.">
        <title>Complete genome sequence of Corynebacterium casei LMG S-19264T (=DSM 44701T), isolated from a smear-ripened cheese.</title>
        <authorList>
            <consortium name="US DOE Joint Genome Institute (JGI-PGF)"/>
            <person name="Walter F."/>
            <person name="Albersmeier A."/>
            <person name="Kalinowski J."/>
            <person name="Ruckert C."/>
        </authorList>
    </citation>
    <scope>NUCLEOTIDE SEQUENCE</scope>
    <source>
        <strain evidence="2">CGMCC 1.15290</strain>
    </source>
</reference>
<dbReference type="AlphaFoldDB" id="A0A917J5I2"/>
<keyword evidence="3" id="KW-1185">Reference proteome</keyword>
<protein>
    <recommendedName>
        <fullName evidence="4">DUF4407 domain-containing protein</fullName>
    </recommendedName>
</protein>
<gene>
    <name evidence="2" type="ORF">GCM10011379_48150</name>
</gene>
<dbReference type="Pfam" id="PF14362">
    <property type="entry name" value="DUF4407"/>
    <property type="match status" value="1"/>
</dbReference>
<dbReference type="RefSeq" id="WP_188957302.1">
    <property type="nucleotide sequence ID" value="NZ_BMIB01000005.1"/>
</dbReference>
<keyword evidence="1" id="KW-0472">Membrane</keyword>
<dbReference type="InterPro" id="IPR025519">
    <property type="entry name" value="DUF4407"/>
</dbReference>
<name>A0A917J5I2_9BACT</name>
<evidence type="ECO:0000256" key="1">
    <source>
        <dbReference type="SAM" id="Phobius"/>
    </source>
</evidence>
<keyword evidence="1" id="KW-0812">Transmembrane</keyword>
<dbReference type="Proteomes" id="UP000627292">
    <property type="component" value="Unassembled WGS sequence"/>
</dbReference>
<accession>A0A917J5I2</accession>
<feature type="transmembrane region" description="Helical" evidence="1">
    <location>
        <begin position="74"/>
        <end position="91"/>
    </location>
</feature>